<dbReference type="AlphaFoldDB" id="A0A5B7J1N2"/>
<evidence type="ECO:0000313" key="1">
    <source>
        <dbReference type="EMBL" id="MPC86384.1"/>
    </source>
</evidence>
<dbReference type="Proteomes" id="UP000324222">
    <property type="component" value="Unassembled WGS sequence"/>
</dbReference>
<comment type="caution">
    <text evidence="1">The sequence shown here is derived from an EMBL/GenBank/DDBJ whole genome shotgun (WGS) entry which is preliminary data.</text>
</comment>
<sequence length="74" mass="9002">MGERAKRWCNEWLVRGPEPVKKTECWLVGRVVRRRRWWRRRRHVREPHHLATRTRLPPSVNTSSGAYNFRVRGA</sequence>
<reference evidence="1 2" key="1">
    <citation type="submission" date="2019-05" db="EMBL/GenBank/DDBJ databases">
        <title>Another draft genome of Portunus trituberculatus and its Hox gene families provides insights of decapod evolution.</title>
        <authorList>
            <person name="Jeong J.-H."/>
            <person name="Song I."/>
            <person name="Kim S."/>
            <person name="Choi T."/>
            <person name="Kim D."/>
            <person name="Ryu S."/>
            <person name="Kim W."/>
        </authorList>
    </citation>
    <scope>NUCLEOTIDE SEQUENCE [LARGE SCALE GENOMIC DNA]</scope>
    <source>
        <tissue evidence="1">Muscle</tissue>
    </source>
</reference>
<proteinExistence type="predicted"/>
<organism evidence="1 2">
    <name type="scientific">Portunus trituberculatus</name>
    <name type="common">Swimming crab</name>
    <name type="synonym">Neptunus trituberculatus</name>
    <dbReference type="NCBI Taxonomy" id="210409"/>
    <lineage>
        <taxon>Eukaryota</taxon>
        <taxon>Metazoa</taxon>
        <taxon>Ecdysozoa</taxon>
        <taxon>Arthropoda</taxon>
        <taxon>Crustacea</taxon>
        <taxon>Multicrustacea</taxon>
        <taxon>Malacostraca</taxon>
        <taxon>Eumalacostraca</taxon>
        <taxon>Eucarida</taxon>
        <taxon>Decapoda</taxon>
        <taxon>Pleocyemata</taxon>
        <taxon>Brachyura</taxon>
        <taxon>Eubrachyura</taxon>
        <taxon>Portunoidea</taxon>
        <taxon>Portunidae</taxon>
        <taxon>Portuninae</taxon>
        <taxon>Portunus</taxon>
    </lineage>
</organism>
<gene>
    <name evidence="1" type="ORF">E2C01_081209</name>
</gene>
<protein>
    <submittedName>
        <fullName evidence="1">Uncharacterized protein</fullName>
    </submittedName>
</protein>
<evidence type="ECO:0000313" key="2">
    <source>
        <dbReference type="Proteomes" id="UP000324222"/>
    </source>
</evidence>
<accession>A0A5B7J1N2</accession>
<dbReference type="EMBL" id="VSRR010071275">
    <property type="protein sequence ID" value="MPC86384.1"/>
    <property type="molecule type" value="Genomic_DNA"/>
</dbReference>
<name>A0A5B7J1N2_PORTR</name>
<keyword evidence="2" id="KW-1185">Reference proteome</keyword>